<dbReference type="SMART" id="SM00304">
    <property type="entry name" value="HAMP"/>
    <property type="match status" value="1"/>
</dbReference>
<keyword evidence="2" id="KW-1133">Transmembrane helix</keyword>
<dbReference type="PROSITE" id="PS50885">
    <property type="entry name" value="HAMP"/>
    <property type="match status" value="1"/>
</dbReference>
<dbReference type="RefSeq" id="WP_162291163.1">
    <property type="nucleotide sequence ID" value="NZ_LT907975.1"/>
</dbReference>
<dbReference type="InterPro" id="IPR036457">
    <property type="entry name" value="PPM-type-like_dom_sf"/>
</dbReference>
<dbReference type="SUPFAM" id="SSF81606">
    <property type="entry name" value="PP2C-like"/>
    <property type="match status" value="1"/>
</dbReference>
<dbReference type="Pfam" id="PF07228">
    <property type="entry name" value="SpoIIE"/>
    <property type="match status" value="1"/>
</dbReference>
<evidence type="ECO:0000259" key="3">
    <source>
        <dbReference type="PROSITE" id="PS50885"/>
    </source>
</evidence>
<dbReference type="Gene3D" id="3.30.450.20">
    <property type="entry name" value="PAS domain"/>
    <property type="match status" value="1"/>
</dbReference>
<dbReference type="GO" id="GO:0016020">
    <property type="term" value="C:membrane"/>
    <property type="evidence" value="ECO:0007669"/>
    <property type="project" value="InterPro"/>
</dbReference>
<reference evidence="5" key="1">
    <citation type="submission" date="2017-09" db="EMBL/GenBank/DDBJ databases">
        <authorList>
            <person name="Regsiter A."/>
            <person name="William W."/>
        </authorList>
    </citation>
    <scope>NUCLEOTIDE SEQUENCE [LARGE SCALE GENOMIC DNA]</scope>
    <source>
        <strain evidence="5">500-1</strain>
    </source>
</reference>
<organism evidence="4 5">
    <name type="scientific">Pseudodesulfovibrio profundus</name>
    <dbReference type="NCBI Taxonomy" id="57320"/>
    <lineage>
        <taxon>Bacteria</taxon>
        <taxon>Pseudomonadati</taxon>
        <taxon>Thermodesulfobacteriota</taxon>
        <taxon>Desulfovibrionia</taxon>
        <taxon>Desulfovibrionales</taxon>
        <taxon>Desulfovibrionaceae</taxon>
    </lineage>
</organism>
<dbReference type="Proteomes" id="UP000219215">
    <property type="component" value="Chromosome DPRO"/>
</dbReference>
<dbReference type="GO" id="GO:0016791">
    <property type="term" value="F:phosphatase activity"/>
    <property type="evidence" value="ECO:0007669"/>
    <property type="project" value="TreeGrafter"/>
</dbReference>
<dbReference type="Gene3D" id="6.10.340.10">
    <property type="match status" value="1"/>
</dbReference>
<dbReference type="InterPro" id="IPR001932">
    <property type="entry name" value="PPM-type_phosphatase-like_dom"/>
</dbReference>
<dbReference type="InterPro" id="IPR052016">
    <property type="entry name" value="Bact_Sigma-Reg"/>
</dbReference>
<dbReference type="OrthoDB" id="343514at2"/>
<gene>
    <name evidence="4" type="ORF">DPRO_1703</name>
</gene>
<keyword evidence="1" id="KW-0378">Hydrolase</keyword>
<evidence type="ECO:0000313" key="5">
    <source>
        <dbReference type="Proteomes" id="UP000219215"/>
    </source>
</evidence>
<proteinExistence type="predicted"/>
<dbReference type="Pfam" id="PF00672">
    <property type="entry name" value="HAMP"/>
    <property type="match status" value="1"/>
</dbReference>
<dbReference type="SUPFAM" id="SSF158472">
    <property type="entry name" value="HAMP domain-like"/>
    <property type="match status" value="1"/>
</dbReference>
<dbReference type="SMART" id="SM00331">
    <property type="entry name" value="PP2C_SIG"/>
    <property type="match status" value="1"/>
</dbReference>
<keyword evidence="2" id="KW-0812">Transmembrane</keyword>
<feature type="domain" description="HAMP" evidence="3">
    <location>
        <begin position="415"/>
        <end position="467"/>
    </location>
</feature>
<evidence type="ECO:0000313" key="4">
    <source>
        <dbReference type="EMBL" id="SOB58603.1"/>
    </source>
</evidence>
<dbReference type="InterPro" id="IPR003660">
    <property type="entry name" value="HAMP_dom"/>
</dbReference>
<protein>
    <submittedName>
        <fullName evidence="4">Protein serine/threonine phosphatase</fullName>
    </submittedName>
</protein>
<dbReference type="EMBL" id="LT907975">
    <property type="protein sequence ID" value="SOB58603.1"/>
    <property type="molecule type" value="Genomic_DNA"/>
</dbReference>
<sequence>MKMSIRIKFFIILIAFSLGPMLFSRTLMGREATQAAQEMASTTRQEMHQIINAELETNAVSLMQYLEARGQMFSIGVQLLAKSVEHALFWERPVHDLPTYMTTSFGKSDQGPADQVDSPVYLRKVRRGEIKPVRVSMDHAAFKLPMHEAVTDADETMYRLNSVVETIKDIHREHGFGPYWYNVGLNSGLFMTYPGHGQYPMRWDHRDQAWYHSFKGHKNKVAWTMPEIDPVTRLAITSLSTAIHDPEGNFVGAVGMDIPLSSILEEASLKSRWSDKIQSFLVKLHPGDKPEDGYLLILAQQAYDDTNRRSWMSGIEAEYMVADDGENTTRLIQAMTESKSGVIRLPYKGEDCVWAYASNKDFSFLLIIPEAVATQLPDQVAGSITSIFERIRTISLYVSGLVFVVVGLIAWFGSRKVTKPLLQMASAAKRLARGDFSTRIDMHTGDERDQLINAFNEMGPKLQEHLHLRRDMELAQQVQQLLLPADVPALEGWEISGGIEFCDETGGDYYDFIPMTQGDTRCLGVVLGDVSGHGVPSALMMATVRGQLHSLSKAPLRPCRRIQAINTVLSRDLDGTGRFLTLFYLRLCANDSEVIWVRAGHDPAIRYNPETDEFSQLSGEGLPLGVLEEYTFEEYSTKLHAGEILLLATDGVWEARNQEGEMFGKERMLAIIRENAHNSIETVRKAIVQAVEEFQGNGQEDDIAVVVIKRVQS</sequence>
<feature type="transmembrane region" description="Helical" evidence="2">
    <location>
        <begin position="394"/>
        <end position="414"/>
    </location>
</feature>
<keyword evidence="2" id="KW-0472">Membrane</keyword>
<evidence type="ECO:0000256" key="2">
    <source>
        <dbReference type="SAM" id="Phobius"/>
    </source>
</evidence>
<dbReference type="AlphaFoldDB" id="A0A2C8F988"/>
<dbReference type="KEGG" id="pprf:DPRO_1703"/>
<evidence type="ECO:0000256" key="1">
    <source>
        <dbReference type="ARBA" id="ARBA00022801"/>
    </source>
</evidence>
<dbReference type="GO" id="GO:0007165">
    <property type="term" value="P:signal transduction"/>
    <property type="evidence" value="ECO:0007669"/>
    <property type="project" value="InterPro"/>
</dbReference>
<dbReference type="CDD" id="cd06225">
    <property type="entry name" value="HAMP"/>
    <property type="match status" value="1"/>
</dbReference>
<dbReference type="Pfam" id="PF22673">
    <property type="entry name" value="MCP-like_PDC_1"/>
    <property type="match status" value="1"/>
</dbReference>
<dbReference type="PANTHER" id="PTHR43156:SF2">
    <property type="entry name" value="STAGE II SPORULATION PROTEIN E"/>
    <property type="match status" value="1"/>
</dbReference>
<accession>A0A2C8F988</accession>
<keyword evidence="5" id="KW-1185">Reference proteome</keyword>
<name>A0A2C8F988_9BACT</name>
<dbReference type="PANTHER" id="PTHR43156">
    <property type="entry name" value="STAGE II SPORULATION PROTEIN E-RELATED"/>
    <property type="match status" value="1"/>
</dbReference>
<dbReference type="Gene3D" id="3.60.40.10">
    <property type="entry name" value="PPM-type phosphatase domain"/>
    <property type="match status" value="1"/>
</dbReference>